<dbReference type="AlphaFoldDB" id="A0A9Q3KBQ5"/>
<evidence type="ECO:0000313" key="2">
    <source>
        <dbReference type="Proteomes" id="UP000765509"/>
    </source>
</evidence>
<sequence length="112" mass="12254">MPSALLTTPSTHRLPSLRSCHASNSTLTAPYASSTPLIILTIQQRPHNVTLMRAPHLCPQASTSLLLTILMLLRCPQDKPPMLAPHLCAHPSLCLHTPTLSSLALTILMLWY</sequence>
<name>A0A9Q3KBQ5_9BASI</name>
<evidence type="ECO:0000313" key="1">
    <source>
        <dbReference type="EMBL" id="MBW0577211.1"/>
    </source>
</evidence>
<organism evidence="1 2">
    <name type="scientific">Austropuccinia psidii MF-1</name>
    <dbReference type="NCBI Taxonomy" id="1389203"/>
    <lineage>
        <taxon>Eukaryota</taxon>
        <taxon>Fungi</taxon>
        <taxon>Dikarya</taxon>
        <taxon>Basidiomycota</taxon>
        <taxon>Pucciniomycotina</taxon>
        <taxon>Pucciniomycetes</taxon>
        <taxon>Pucciniales</taxon>
        <taxon>Sphaerophragmiaceae</taxon>
        <taxon>Austropuccinia</taxon>
    </lineage>
</organism>
<proteinExistence type="predicted"/>
<accession>A0A9Q3KBQ5</accession>
<dbReference type="Proteomes" id="UP000765509">
    <property type="component" value="Unassembled WGS sequence"/>
</dbReference>
<gene>
    <name evidence="1" type="ORF">O181_116926</name>
</gene>
<reference evidence="1" key="1">
    <citation type="submission" date="2021-03" db="EMBL/GenBank/DDBJ databases">
        <title>Draft genome sequence of rust myrtle Austropuccinia psidii MF-1, a brazilian biotype.</title>
        <authorList>
            <person name="Quecine M.C."/>
            <person name="Pachon D.M.R."/>
            <person name="Bonatelli M.L."/>
            <person name="Correr F.H."/>
            <person name="Franceschini L.M."/>
            <person name="Leite T.F."/>
            <person name="Margarido G.R.A."/>
            <person name="Almeida C.A."/>
            <person name="Ferrarezi J.A."/>
            <person name="Labate C.A."/>
        </authorList>
    </citation>
    <scope>NUCLEOTIDE SEQUENCE</scope>
    <source>
        <strain evidence="1">MF-1</strain>
    </source>
</reference>
<dbReference type="EMBL" id="AVOT02100141">
    <property type="protein sequence ID" value="MBW0577211.1"/>
    <property type="molecule type" value="Genomic_DNA"/>
</dbReference>
<comment type="caution">
    <text evidence="1">The sequence shown here is derived from an EMBL/GenBank/DDBJ whole genome shotgun (WGS) entry which is preliminary data.</text>
</comment>
<keyword evidence="2" id="KW-1185">Reference proteome</keyword>
<protein>
    <submittedName>
        <fullName evidence="1">Uncharacterized protein</fullName>
    </submittedName>
</protein>